<sequence>MGSCGRSFSISQPILLCVQLLRKTSKNNLTLIYLYLHGKYCPKKFINDNRVERQTIRCMTINKKCLMKISLPFETPARPTSSNKSVSKEEIEKFTSLNDNFSKRLPPQTSEKSPKPKKDKLSSDDSDEELDTNKKKRKKKKEQSHGDVESENRILSPGILHEFTFYLD</sequence>
<evidence type="ECO:0000313" key="3">
    <source>
        <dbReference type="Proteomes" id="UP000018888"/>
    </source>
</evidence>
<name>A0A2P4QQE2_RHIID</name>
<reference evidence="2 3" key="1">
    <citation type="journal article" date="2013" name="Proc. Natl. Acad. Sci. U.S.A.">
        <title>Genome of an arbuscular mycorrhizal fungus provides insight into the oldest plant symbiosis.</title>
        <authorList>
            <person name="Tisserant E."/>
            <person name="Malbreil M."/>
            <person name="Kuo A."/>
            <person name="Kohler A."/>
            <person name="Symeonidi A."/>
            <person name="Balestrini R."/>
            <person name="Charron P."/>
            <person name="Duensing N."/>
            <person name="Frei Dit Frey N."/>
            <person name="Gianinazzi-Pearson V."/>
            <person name="Gilbert L.B."/>
            <person name="Handa Y."/>
            <person name="Herr J.R."/>
            <person name="Hijri M."/>
            <person name="Koul R."/>
            <person name="Kawaguchi M."/>
            <person name="Krajinski F."/>
            <person name="Lammers P.J."/>
            <person name="Masclaux F.G."/>
            <person name="Murat C."/>
            <person name="Morin E."/>
            <person name="Ndikumana S."/>
            <person name="Pagni M."/>
            <person name="Petitpierre D."/>
            <person name="Requena N."/>
            <person name="Rosikiewicz P."/>
            <person name="Riley R."/>
            <person name="Saito K."/>
            <person name="San Clemente H."/>
            <person name="Shapiro H."/>
            <person name="van Tuinen D."/>
            <person name="Becard G."/>
            <person name="Bonfante P."/>
            <person name="Paszkowski U."/>
            <person name="Shachar-Hill Y.Y."/>
            <person name="Tuskan G.A."/>
            <person name="Young P.W."/>
            <person name="Sanders I.R."/>
            <person name="Henrissat B."/>
            <person name="Rensing S.A."/>
            <person name="Grigoriev I.V."/>
            <person name="Corradi N."/>
            <person name="Roux C."/>
            <person name="Martin F."/>
        </authorList>
    </citation>
    <scope>NUCLEOTIDE SEQUENCE [LARGE SCALE GENOMIC DNA]</scope>
    <source>
        <strain evidence="2 3">DAOM 197198</strain>
    </source>
</reference>
<dbReference type="AlphaFoldDB" id="A0A2P4QQE2"/>
<dbReference type="Proteomes" id="UP000018888">
    <property type="component" value="Unassembled WGS sequence"/>
</dbReference>
<comment type="caution">
    <text evidence="2">The sequence shown here is derived from an EMBL/GenBank/DDBJ whole genome shotgun (WGS) entry which is preliminary data.</text>
</comment>
<feature type="compositionally biased region" description="Basic and acidic residues" evidence="1">
    <location>
        <begin position="143"/>
        <end position="152"/>
    </location>
</feature>
<feature type="region of interest" description="Disordered" evidence="1">
    <location>
        <begin position="74"/>
        <end position="153"/>
    </location>
</feature>
<dbReference type="VEuPathDB" id="FungiDB:RhiirFUN_010617"/>
<evidence type="ECO:0000256" key="1">
    <source>
        <dbReference type="SAM" id="MobiDB-lite"/>
    </source>
</evidence>
<accession>A0A2P4QQE2</accession>
<proteinExistence type="predicted"/>
<gene>
    <name evidence="2" type="ORF">GLOIN_2v1765180</name>
</gene>
<organism evidence="2 3">
    <name type="scientific">Rhizophagus irregularis (strain DAOM 181602 / DAOM 197198 / MUCL 43194)</name>
    <name type="common">Arbuscular mycorrhizal fungus</name>
    <name type="synonym">Glomus intraradices</name>
    <dbReference type="NCBI Taxonomy" id="747089"/>
    <lineage>
        <taxon>Eukaryota</taxon>
        <taxon>Fungi</taxon>
        <taxon>Fungi incertae sedis</taxon>
        <taxon>Mucoromycota</taxon>
        <taxon>Glomeromycotina</taxon>
        <taxon>Glomeromycetes</taxon>
        <taxon>Glomerales</taxon>
        <taxon>Glomeraceae</taxon>
        <taxon>Rhizophagus</taxon>
    </lineage>
</organism>
<keyword evidence="3" id="KW-1185">Reference proteome</keyword>
<reference evidence="2 3" key="2">
    <citation type="journal article" date="2018" name="New Phytol.">
        <title>High intraspecific genome diversity in the model arbuscular mycorrhizal symbiont Rhizophagus irregularis.</title>
        <authorList>
            <person name="Chen E.C.H."/>
            <person name="Morin E."/>
            <person name="Beaudet D."/>
            <person name="Noel J."/>
            <person name="Yildirir G."/>
            <person name="Ndikumana S."/>
            <person name="Charron P."/>
            <person name="St-Onge C."/>
            <person name="Giorgi J."/>
            <person name="Kruger M."/>
            <person name="Marton T."/>
            <person name="Ropars J."/>
            <person name="Grigoriev I.V."/>
            <person name="Hainaut M."/>
            <person name="Henrissat B."/>
            <person name="Roux C."/>
            <person name="Martin F."/>
            <person name="Corradi N."/>
        </authorList>
    </citation>
    <scope>NUCLEOTIDE SEQUENCE [LARGE SCALE GENOMIC DNA]</scope>
    <source>
        <strain evidence="2 3">DAOM 197198</strain>
    </source>
</reference>
<feature type="compositionally biased region" description="Basic and acidic residues" evidence="1">
    <location>
        <begin position="112"/>
        <end position="123"/>
    </location>
</feature>
<dbReference type="EMBL" id="AUPC02000022">
    <property type="protein sequence ID" value="POG79835.1"/>
    <property type="molecule type" value="Genomic_DNA"/>
</dbReference>
<evidence type="ECO:0000313" key="2">
    <source>
        <dbReference type="EMBL" id="POG79835.1"/>
    </source>
</evidence>
<protein>
    <submittedName>
        <fullName evidence="2">Uncharacterized protein</fullName>
    </submittedName>
</protein>